<accession>A0A3G4ZQY0</accession>
<gene>
    <name evidence="1" type="ORF">Terrestrivirus3_108</name>
</gene>
<proteinExistence type="predicted"/>
<dbReference type="EMBL" id="MK071981">
    <property type="protein sequence ID" value="AYV75839.1"/>
    <property type="molecule type" value="Genomic_DNA"/>
</dbReference>
<protein>
    <submittedName>
        <fullName evidence="1">Uncharacterized protein</fullName>
    </submittedName>
</protein>
<evidence type="ECO:0000313" key="1">
    <source>
        <dbReference type="EMBL" id="AYV75839.1"/>
    </source>
</evidence>
<organism evidence="1">
    <name type="scientific">Terrestrivirus sp</name>
    <dbReference type="NCBI Taxonomy" id="2487775"/>
    <lineage>
        <taxon>Viruses</taxon>
        <taxon>Varidnaviria</taxon>
        <taxon>Bamfordvirae</taxon>
        <taxon>Nucleocytoviricota</taxon>
        <taxon>Megaviricetes</taxon>
        <taxon>Imitervirales</taxon>
        <taxon>Mimiviridae</taxon>
        <taxon>Klosneuvirinae</taxon>
    </lineage>
</organism>
<name>A0A3G4ZQY0_9VIRU</name>
<reference evidence="1" key="1">
    <citation type="submission" date="2018-10" db="EMBL/GenBank/DDBJ databases">
        <title>Hidden diversity of soil giant viruses.</title>
        <authorList>
            <person name="Schulz F."/>
            <person name="Alteio L."/>
            <person name="Goudeau D."/>
            <person name="Ryan E.M."/>
            <person name="Malmstrom R.R."/>
            <person name="Blanchard J."/>
            <person name="Woyke T."/>
        </authorList>
    </citation>
    <scope>NUCLEOTIDE SEQUENCE</scope>
    <source>
        <strain evidence="1">TEV1</strain>
    </source>
</reference>
<sequence length="346" mass="39019">MQYHNYHNFFDSINVFNKQNGYLSDYHLIKNYLIQVQNQSGGGGEGQQVETGTNLMVPIQDKVTQNQPGPNTPGALEIEEVREAREGDPFEHIHEITQGSDVPSGSRAIQVTTLDVNLGKQSASLSEGEIKRDFDKALERIEREDEETRTNKITVVQGPESAVGKSDVSHTTVHIIRSGTVLHHGTMMKTFNVKDIRLGPKDIQGNRKLPAYFSPQIRLAADRISACVNPEGGYIHKFITKRELSIIILDPYSLPDNWSLDYFNEHYCRNDQYYGKIDGVGFYFPKKSQYKFSDQKKISGGEENDEDIDFEVILCNPSVDLDYVNTSSCISLRNLSNPYNFVAGND</sequence>